<keyword evidence="2" id="KW-0677">Repeat</keyword>
<evidence type="ECO:0000256" key="4">
    <source>
        <dbReference type="ARBA" id="ARBA00032920"/>
    </source>
</evidence>
<evidence type="ECO:0000256" key="5">
    <source>
        <dbReference type="PROSITE-ProRule" id="PRU00221"/>
    </source>
</evidence>
<dbReference type="InterPro" id="IPR036322">
    <property type="entry name" value="WD40_repeat_dom_sf"/>
</dbReference>
<dbReference type="EMBL" id="BDEQ01000001">
    <property type="protein sequence ID" value="GAT94056.1"/>
    <property type="molecule type" value="Genomic_DNA"/>
</dbReference>
<dbReference type="InterPro" id="IPR015943">
    <property type="entry name" value="WD40/YVTN_repeat-like_dom_sf"/>
</dbReference>
<sequence length="866" mass="97501">MKIIRSMRTQLKYYLENQSERVKTAVFHPTATLLMCSLHNGDIQIWDYRTKILLHTYPHAHNGAVRGLCFHPNRPLVVSGGDDCVIRMWNYRDSHSDNACVGEFKGHSDYIRSTYFHPTKPWILSCSDDRTIRIWNYLSFKCIAILTGHDHYVLSAHFHPRSEIPFVISSSYDTTVRVWDIKDLYENEPRGDGAVDLAGSVKFNITPEQFAVNNAIFHPTLQLIFTCGDDKTIKMWRYNDSSCWSEGTFRGHTHNVTACTVMGDYLISVSEDKCVNVFDIKTQKLIRSFRTNGRIWCIEKHPLENLFAIGCDTGLKVFKLESERPAYFVTGKSVYYQTASSINKFDMSTNEIKLMYSLNHVQSIVAIPQAKEMILASNGESHEAICAAFHRSNLQGTSLCYIGGSFYLSYEPRSNTVQKIDVGKSQVVGKIQLERSGTRISAVNRPNTFCLFGDDFAQIITVEGNILFKVDANGLKRTVATKETLVLFGSQTILLLKDSKDGYEIVTRYTETTHIKSVVIATRGVILYTTNAHIKYLLPTGEVGIVQGTGNEVLYLIAATANAKGLLTIDINGDIATKVVDLADVDFKAAVLRGDLAAIHKHLTNTVFIGDSIISFLMKYKFAELALLFVRDVHAKFAIALQCGNFKAALEAAKQLNLPQYWRQLSQKAISTGHFKVAEFSLVQLGDYSRVSYLSAYCGNIQSMVKLNKLEASNSQKLILSLLSNDQKTMVKECFIANGKLGYIAAKTRGFDEIAERISGEVEISEKLKEFATKERKPIPGSVIKMNLSSLKEWPHIGVEKSIEQDLIEAKEVNLNEEKPVFDGVKVDQIVMEKKEENKPISSKKQQEPITNEKKEDSDDENWDFI</sequence>
<dbReference type="VEuPathDB" id="AmoebaDB:EHI_118050"/>
<feature type="repeat" description="WD" evidence="5">
    <location>
        <begin position="249"/>
        <end position="288"/>
    </location>
</feature>
<keyword evidence="1 5" id="KW-0853">WD repeat</keyword>
<dbReference type="Pfam" id="PF23953">
    <property type="entry name" value="TPR_COPA_B"/>
    <property type="match status" value="1"/>
</dbReference>
<proteinExistence type="predicted"/>
<dbReference type="VEuPathDB" id="AmoebaDB:EHI8A_000780"/>
<dbReference type="VEuPathDB" id="AmoebaDB:KM1_003380"/>
<feature type="repeat" description="WD" evidence="5">
    <location>
        <begin position="58"/>
        <end position="99"/>
    </location>
</feature>
<dbReference type="Proteomes" id="UP000078387">
    <property type="component" value="Unassembled WGS sequence"/>
</dbReference>
<dbReference type="GO" id="GO:0006886">
    <property type="term" value="P:intracellular protein transport"/>
    <property type="evidence" value="ECO:0007669"/>
    <property type="project" value="TreeGrafter"/>
</dbReference>
<evidence type="ECO:0000256" key="3">
    <source>
        <dbReference type="ARBA" id="ARBA00025536"/>
    </source>
</evidence>
<dbReference type="GO" id="GO:0006891">
    <property type="term" value="P:intra-Golgi vesicle-mediated transport"/>
    <property type="evidence" value="ECO:0007669"/>
    <property type="project" value="TreeGrafter"/>
</dbReference>
<protein>
    <recommendedName>
        <fullName evidence="4">Beta'-coat protein</fullName>
    </recommendedName>
</protein>
<evidence type="ECO:0000256" key="6">
    <source>
        <dbReference type="SAM" id="MobiDB-lite"/>
    </source>
</evidence>
<dbReference type="SUPFAM" id="SSF50978">
    <property type="entry name" value="WD40 repeat-like"/>
    <property type="match status" value="1"/>
</dbReference>
<accession>A0A5K1URN3</accession>
<dbReference type="InterPro" id="IPR056176">
    <property type="entry name" value="TPR_COPA_B"/>
</dbReference>
<dbReference type="GO" id="GO:0030126">
    <property type="term" value="C:COPI vesicle coat"/>
    <property type="evidence" value="ECO:0007669"/>
    <property type="project" value="TreeGrafter"/>
</dbReference>
<comment type="caution">
    <text evidence="8">The sequence shown here is derived from an EMBL/GenBank/DDBJ whole genome shotgun (WGS) entry which is preliminary data.</text>
</comment>
<feature type="region of interest" description="Disordered" evidence="6">
    <location>
        <begin position="833"/>
        <end position="866"/>
    </location>
</feature>
<dbReference type="InterPro" id="IPR019775">
    <property type="entry name" value="WD40_repeat_CS"/>
</dbReference>
<dbReference type="Gene3D" id="2.130.10.10">
    <property type="entry name" value="YVTN repeat-like/Quinoprotein amine dehydrogenase"/>
    <property type="match status" value="1"/>
</dbReference>
<feature type="repeat" description="WD" evidence="5">
    <location>
        <begin position="205"/>
        <end position="246"/>
    </location>
</feature>
<feature type="repeat" description="WD" evidence="5">
    <location>
        <begin position="146"/>
        <end position="182"/>
    </location>
</feature>
<dbReference type="VEuPathDB" id="AmoebaDB:EHI5A_002410"/>
<dbReference type="PROSITE" id="PS50082">
    <property type="entry name" value="WD_REPEATS_2"/>
    <property type="match status" value="6"/>
</dbReference>
<dbReference type="GO" id="GO:0006890">
    <property type="term" value="P:retrograde vesicle-mediated transport, Golgi to endoplasmic reticulum"/>
    <property type="evidence" value="ECO:0007669"/>
    <property type="project" value="TreeGrafter"/>
</dbReference>
<gene>
    <name evidence="8" type="ORF">CL6EHI_118050</name>
</gene>
<dbReference type="OMA" id="HFHPKPE"/>
<dbReference type="InterPro" id="IPR050844">
    <property type="entry name" value="Coatomer_complex_subunit"/>
</dbReference>
<dbReference type="GO" id="GO:0006888">
    <property type="term" value="P:endoplasmic reticulum to Golgi vesicle-mediated transport"/>
    <property type="evidence" value="ECO:0007669"/>
    <property type="project" value="TreeGrafter"/>
</dbReference>
<dbReference type="AlphaFoldDB" id="A0A5K1URN3"/>
<evidence type="ECO:0000259" key="7">
    <source>
        <dbReference type="Pfam" id="PF23953"/>
    </source>
</evidence>
<dbReference type="PANTHER" id="PTHR19876:SF1">
    <property type="entry name" value="COATOMER SUBUNIT ALPHA"/>
    <property type="match status" value="1"/>
</dbReference>
<dbReference type="InterPro" id="IPR001680">
    <property type="entry name" value="WD40_rpt"/>
</dbReference>
<feature type="repeat" description="WD" evidence="5">
    <location>
        <begin position="15"/>
        <end position="56"/>
    </location>
</feature>
<evidence type="ECO:0000313" key="8">
    <source>
        <dbReference type="EMBL" id="GAT94056.1"/>
    </source>
</evidence>
<dbReference type="Pfam" id="PF00400">
    <property type="entry name" value="WD40"/>
    <property type="match status" value="5"/>
</dbReference>
<evidence type="ECO:0000256" key="1">
    <source>
        <dbReference type="ARBA" id="ARBA00022574"/>
    </source>
</evidence>
<evidence type="ECO:0000313" key="9">
    <source>
        <dbReference type="Proteomes" id="UP000078387"/>
    </source>
</evidence>
<dbReference type="PANTHER" id="PTHR19876">
    <property type="entry name" value="COATOMER"/>
    <property type="match status" value="1"/>
</dbReference>
<organism evidence="8 9">
    <name type="scientific">Entamoeba histolytica</name>
    <dbReference type="NCBI Taxonomy" id="5759"/>
    <lineage>
        <taxon>Eukaryota</taxon>
        <taxon>Amoebozoa</taxon>
        <taxon>Evosea</taxon>
        <taxon>Archamoebae</taxon>
        <taxon>Mastigamoebida</taxon>
        <taxon>Entamoebidae</taxon>
        <taxon>Entamoeba</taxon>
    </lineage>
</organism>
<reference evidence="8 9" key="1">
    <citation type="submission" date="2016-05" db="EMBL/GenBank/DDBJ databases">
        <title>First whole genome sequencing of Entamoeba histolytica HM1:IMSS-clone-6.</title>
        <authorList>
            <person name="Mukherjee Avik.K."/>
            <person name="Izumyama S."/>
            <person name="Nakada-Tsukui K."/>
            <person name="Nozaki T."/>
        </authorList>
    </citation>
    <scope>NUCLEOTIDE SEQUENCE [LARGE SCALE GENOMIC DNA]</scope>
    <source>
        <strain evidence="8 9">HM1:IMSS clone 6</strain>
    </source>
</reference>
<evidence type="ECO:0000256" key="2">
    <source>
        <dbReference type="ARBA" id="ARBA00022737"/>
    </source>
</evidence>
<dbReference type="SMART" id="SM00320">
    <property type="entry name" value="WD40"/>
    <property type="match status" value="7"/>
</dbReference>
<dbReference type="Gene3D" id="1.25.40.470">
    <property type="match status" value="1"/>
</dbReference>
<feature type="domain" description="COPA/B TPR" evidence="7">
    <location>
        <begin position="587"/>
        <end position="734"/>
    </location>
</feature>
<dbReference type="PROSITE" id="PS00678">
    <property type="entry name" value="WD_REPEATS_1"/>
    <property type="match status" value="1"/>
</dbReference>
<name>A0A5K1URN3_ENTHI</name>
<dbReference type="PROSITE" id="PS50294">
    <property type="entry name" value="WD_REPEATS_REGION"/>
    <property type="match status" value="3"/>
</dbReference>
<feature type="repeat" description="WD" evidence="5">
    <location>
        <begin position="104"/>
        <end position="136"/>
    </location>
</feature>
<dbReference type="VEuPathDB" id="AmoebaDB:EHI7A_000780"/>
<dbReference type="InterPro" id="IPR020472">
    <property type="entry name" value="WD40_PAC1"/>
</dbReference>
<dbReference type="PRINTS" id="PR00320">
    <property type="entry name" value="GPROTEINBRPT"/>
</dbReference>
<comment type="function">
    <text evidence="3">The coatomer is a cytosolic protein complex that binds to dilysine motifs and reversibly associates with Golgi non-clathrin-coated vesicles, which further mediate biosynthetic protein transport from the ER, via the Golgi up to the trans Golgi network. Coatomer complex is required for budding from Golgi membranes, and is essential for the retrograde Golgi-to-ER transport of dilysine-tagged proteins.</text>
</comment>
<feature type="compositionally biased region" description="Basic and acidic residues" evidence="6">
    <location>
        <begin position="833"/>
        <end position="857"/>
    </location>
</feature>
<dbReference type="FunFam" id="2.130.10.10:FF:000016">
    <property type="entry name" value="Coatomer alpha subunit, putative"/>
    <property type="match status" value="1"/>
</dbReference>
<dbReference type="CDD" id="cd00200">
    <property type="entry name" value="WD40"/>
    <property type="match status" value="1"/>
</dbReference>